<dbReference type="Proteomes" id="UP001149163">
    <property type="component" value="Unassembled WGS sequence"/>
</dbReference>
<comment type="caution">
    <text evidence="1">The sequence shown here is derived from an EMBL/GenBank/DDBJ whole genome shotgun (WGS) entry which is preliminary data.</text>
</comment>
<evidence type="ECO:0000313" key="2">
    <source>
        <dbReference type="Proteomes" id="UP001149163"/>
    </source>
</evidence>
<evidence type="ECO:0000313" key="1">
    <source>
        <dbReference type="EMBL" id="KAJ5177195.1"/>
    </source>
</evidence>
<accession>A0A9W9IHB9</accession>
<reference evidence="1" key="2">
    <citation type="journal article" date="2023" name="IMA Fungus">
        <title>Comparative genomic study of the Penicillium genus elucidates a diverse pangenome and 15 lateral gene transfer events.</title>
        <authorList>
            <person name="Petersen C."/>
            <person name="Sorensen T."/>
            <person name="Nielsen M.R."/>
            <person name="Sondergaard T.E."/>
            <person name="Sorensen J.L."/>
            <person name="Fitzpatrick D.A."/>
            <person name="Frisvad J.C."/>
            <person name="Nielsen K.L."/>
        </authorList>
    </citation>
    <scope>NUCLEOTIDE SEQUENCE</scope>
    <source>
        <strain evidence="1">IBT 26290</strain>
    </source>
</reference>
<organism evidence="1 2">
    <name type="scientific">Penicillium canariense</name>
    <dbReference type="NCBI Taxonomy" id="189055"/>
    <lineage>
        <taxon>Eukaryota</taxon>
        <taxon>Fungi</taxon>
        <taxon>Dikarya</taxon>
        <taxon>Ascomycota</taxon>
        <taxon>Pezizomycotina</taxon>
        <taxon>Eurotiomycetes</taxon>
        <taxon>Eurotiomycetidae</taxon>
        <taxon>Eurotiales</taxon>
        <taxon>Aspergillaceae</taxon>
        <taxon>Penicillium</taxon>
    </lineage>
</organism>
<sequence>MGDAARPSDDEFTKVLQESLVTWSSYLSAGSEDHLFPLQAIDLKSLVYQTPPFLGDDLASSDEKILFACEEMQSTQGSLLINGRSTWRTSKGTCDLQPRILPKQLLLAVGRRSRVRFSEDSPLSDWPGVQGLSGYDKGNYLSVLYFAWAYILSARWVELLHRSADHECHMGYTVQGVGSSPPPDKHSKVLIDLGEDDCEEEVLWWRAILCSGNGWDATTKYNGHIYLSPWSVSIKEAGLTLATKAAMGAKSEPPSSATALKYLTRFCVHHRFYAQCSLALAGVLYIPFLKGRIVSLPFPKPVPRLELKEHVDDSITDFLNGHSQLLPKYMTLSSNPWGLRSLLNSTFFNPDIECNLVSAWLNPAFAVLDSIPPRKTSLVALLTNRQPRLGILWLGAVFTDLTKSILRDLRSGMVALDLLASAWTGTTQTFLTSQMGDNNGESIRRDDECRLLFITACEGHDRPPIWPWKPFGVTQICDTELSVRQHAQCALHCLEYQSWEWMLTNDRLIRIFREESSQLPDKTSYSAPESISAKLSDHNYDFLSQTFSEIATRGIFGWLRSTGYPRSERPIYQHSWFDLGTDEQEPNNAESDVEIHWGPKKRHVESWLDGIE</sequence>
<dbReference type="OrthoDB" id="3549294at2759"/>
<reference evidence="1" key="1">
    <citation type="submission" date="2022-11" db="EMBL/GenBank/DDBJ databases">
        <authorList>
            <person name="Petersen C."/>
        </authorList>
    </citation>
    <scope>NUCLEOTIDE SEQUENCE</scope>
    <source>
        <strain evidence="1">IBT 26290</strain>
    </source>
</reference>
<name>A0A9W9IHB9_9EURO</name>
<protein>
    <submittedName>
        <fullName evidence="1">Uncharacterized protein</fullName>
    </submittedName>
</protein>
<proteinExistence type="predicted"/>
<gene>
    <name evidence="1" type="ORF">N7482_003072</name>
</gene>
<dbReference type="AlphaFoldDB" id="A0A9W9IHB9"/>
<dbReference type="RefSeq" id="XP_056548803.1">
    <property type="nucleotide sequence ID" value="XM_056685197.1"/>
</dbReference>
<keyword evidence="2" id="KW-1185">Reference proteome</keyword>
<dbReference type="EMBL" id="JAPQKN010000001">
    <property type="protein sequence ID" value="KAJ5177195.1"/>
    <property type="molecule type" value="Genomic_DNA"/>
</dbReference>
<dbReference type="GeneID" id="81424373"/>